<protein>
    <submittedName>
        <fullName evidence="1">Uncharacterized protein</fullName>
    </submittedName>
</protein>
<organism evidence="1">
    <name type="scientific">Anguilla anguilla</name>
    <name type="common">European freshwater eel</name>
    <name type="synonym">Muraena anguilla</name>
    <dbReference type="NCBI Taxonomy" id="7936"/>
    <lineage>
        <taxon>Eukaryota</taxon>
        <taxon>Metazoa</taxon>
        <taxon>Chordata</taxon>
        <taxon>Craniata</taxon>
        <taxon>Vertebrata</taxon>
        <taxon>Euteleostomi</taxon>
        <taxon>Actinopterygii</taxon>
        <taxon>Neopterygii</taxon>
        <taxon>Teleostei</taxon>
        <taxon>Anguilliformes</taxon>
        <taxon>Anguillidae</taxon>
        <taxon>Anguilla</taxon>
    </lineage>
</organism>
<accession>A0A0E9X1D0</accession>
<evidence type="ECO:0000313" key="1">
    <source>
        <dbReference type="EMBL" id="JAH95503.1"/>
    </source>
</evidence>
<sequence length="61" mass="7288">MCGLFCCFFKESKCANYIELEWTFYFILVLFDLNLQRFLTNDITDDIKQNILPHVFINLAT</sequence>
<name>A0A0E9X1D0_ANGAN</name>
<reference evidence="1" key="2">
    <citation type="journal article" date="2015" name="Fish Shellfish Immunol.">
        <title>Early steps in the European eel (Anguilla anguilla)-Vibrio vulnificus interaction in the gills: Role of the RtxA13 toxin.</title>
        <authorList>
            <person name="Callol A."/>
            <person name="Pajuelo D."/>
            <person name="Ebbesson L."/>
            <person name="Teles M."/>
            <person name="MacKenzie S."/>
            <person name="Amaro C."/>
        </authorList>
    </citation>
    <scope>NUCLEOTIDE SEQUENCE</scope>
</reference>
<proteinExistence type="predicted"/>
<dbReference type="AlphaFoldDB" id="A0A0E9X1D0"/>
<dbReference type="EMBL" id="GBXM01013074">
    <property type="protein sequence ID" value="JAH95503.1"/>
    <property type="molecule type" value="Transcribed_RNA"/>
</dbReference>
<reference evidence="1" key="1">
    <citation type="submission" date="2014-11" db="EMBL/GenBank/DDBJ databases">
        <authorList>
            <person name="Amaro Gonzalez C."/>
        </authorList>
    </citation>
    <scope>NUCLEOTIDE SEQUENCE</scope>
</reference>